<dbReference type="SUPFAM" id="SSF53807">
    <property type="entry name" value="Helical backbone' metal receptor"/>
    <property type="match status" value="1"/>
</dbReference>
<keyword evidence="3 5" id="KW-0574">Periplasm</keyword>
<evidence type="ECO:0000256" key="2">
    <source>
        <dbReference type="ARBA" id="ARBA00022729"/>
    </source>
</evidence>
<dbReference type="AlphaFoldDB" id="A0A454CU85"/>
<evidence type="ECO:0000256" key="3">
    <source>
        <dbReference type="ARBA" id="ARBA00022764"/>
    </source>
</evidence>
<evidence type="ECO:0000313" key="8">
    <source>
        <dbReference type="Proteomes" id="UP000008367"/>
    </source>
</evidence>
<feature type="domain" description="Fe/B12 periplasmic-binding" evidence="6">
    <location>
        <begin position="24"/>
        <end position="271"/>
    </location>
</feature>
<dbReference type="Pfam" id="PF01497">
    <property type="entry name" value="Peripla_BP_2"/>
    <property type="match status" value="1"/>
</dbReference>
<evidence type="ECO:0000313" key="7">
    <source>
        <dbReference type="EMBL" id="EKM29968.1"/>
    </source>
</evidence>
<dbReference type="InterPro" id="IPR054828">
    <property type="entry name" value="Vit_B12_bind_prot"/>
</dbReference>
<organism evidence="7 8">
    <name type="scientific">Vibrio harveyi</name>
    <name type="common">Beneckea harveyi</name>
    <dbReference type="NCBI Taxonomy" id="669"/>
    <lineage>
        <taxon>Bacteria</taxon>
        <taxon>Pseudomonadati</taxon>
        <taxon>Pseudomonadota</taxon>
        <taxon>Gammaproteobacteria</taxon>
        <taxon>Vibrionales</taxon>
        <taxon>Vibrionaceae</taxon>
        <taxon>Vibrio</taxon>
    </lineage>
</organism>
<dbReference type="CDD" id="cd01144">
    <property type="entry name" value="BtuF"/>
    <property type="match status" value="1"/>
</dbReference>
<comment type="subunit">
    <text evidence="5">The complex is composed of two ATP-binding proteins (BtuD), two transmembrane proteins (BtuC) and a solute-binding protein (BtuF).</text>
</comment>
<dbReference type="GO" id="GO:0015889">
    <property type="term" value="P:cobalamin transport"/>
    <property type="evidence" value="ECO:0007669"/>
    <property type="project" value="UniProtKB-UniRule"/>
</dbReference>
<evidence type="ECO:0000256" key="5">
    <source>
        <dbReference type="HAMAP-Rule" id="MF_01000"/>
    </source>
</evidence>
<evidence type="ECO:0000259" key="6">
    <source>
        <dbReference type="PROSITE" id="PS50983"/>
    </source>
</evidence>
<evidence type="ECO:0000256" key="4">
    <source>
        <dbReference type="ARBA" id="ARBA00023157"/>
    </source>
</evidence>
<feature type="site" description="Important for BtuC binding" evidence="5">
    <location>
        <position position="73"/>
    </location>
</feature>
<feature type="chain" id="PRO_5019597095" description="Vitamin B12-binding protein" evidence="5">
    <location>
        <begin position="19"/>
        <end position="274"/>
    </location>
</feature>
<dbReference type="PANTHER" id="PTHR30535:SF34">
    <property type="entry name" value="MOLYBDATE-BINDING PROTEIN MOLA"/>
    <property type="match status" value="1"/>
</dbReference>
<comment type="caution">
    <text evidence="7">The sequence shown here is derived from an EMBL/GenBank/DDBJ whole genome shotgun (WGS) entry which is preliminary data.</text>
</comment>
<keyword evidence="1 5" id="KW-0813">Transport</keyword>
<comment type="caution">
    <text evidence="5">Lacks conserved residue(s) required for the propagation of feature annotation.</text>
</comment>
<proteinExistence type="inferred from homology"/>
<feature type="site" description="Important for BtuC binding" evidence="5">
    <location>
        <position position="203"/>
    </location>
</feature>
<dbReference type="NCBIfam" id="NF002894">
    <property type="entry name" value="PRK03379.1"/>
    <property type="match status" value="1"/>
</dbReference>
<dbReference type="GO" id="GO:0071281">
    <property type="term" value="P:cellular response to iron ion"/>
    <property type="evidence" value="ECO:0007669"/>
    <property type="project" value="TreeGrafter"/>
</dbReference>
<dbReference type="InterPro" id="IPR023544">
    <property type="entry name" value="ABC_transptr_vit_B12-bd"/>
</dbReference>
<dbReference type="Proteomes" id="UP000008367">
    <property type="component" value="Unassembled WGS sequence"/>
</dbReference>
<dbReference type="InterPro" id="IPR002491">
    <property type="entry name" value="ABC_transptr_periplasmic_BD"/>
</dbReference>
<dbReference type="Gene3D" id="3.40.50.1980">
    <property type="entry name" value="Nitrogenase molybdenum iron protein domain"/>
    <property type="match status" value="2"/>
</dbReference>
<gene>
    <name evidence="5" type="primary">btuF</name>
    <name evidence="7" type="ORF">VCHENC02_4262</name>
</gene>
<dbReference type="NCBIfam" id="NF038402">
    <property type="entry name" value="TroA_like"/>
    <property type="match status" value="1"/>
</dbReference>
<dbReference type="PANTHER" id="PTHR30535">
    <property type="entry name" value="VITAMIN B12-BINDING PROTEIN"/>
    <property type="match status" value="1"/>
</dbReference>
<dbReference type="PROSITE" id="PS50983">
    <property type="entry name" value="FE_B12_PBP"/>
    <property type="match status" value="1"/>
</dbReference>
<protein>
    <recommendedName>
        <fullName evidence="5">Vitamin B12-binding protein</fullName>
    </recommendedName>
</protein>
<dbReference type="InterPro" id="IPR050902">
    <property type="entry name" value="ABC_Transporter_SBP"/>
</dbReference>
<dbReference type="HAMAP" id="MF_01000">
    <property type="entry name" value="BtuF"/>
    <property type="match status" value="1"/>
</dbReference>
<comment type="function">
    <text evidence="5">Part of the ABC transporter complex BtuCDF involved in vitamin B12 import. Binds vitamin B12 and delivers it to the periplasmic surface of BtuC.</text>
</comment>
<accession>A0A454CU85</accession>
<dbReference type="STRING" id="669.AL538_11725"/>
<evidence type="ECO:0000256" key="1">
    <source>
        <dbReference type="ARBA" id="ARBA00022448"/>
    </source>
</evidence>
<dbReference type="GO" id="GO:0031419">
    <property type="term" value="F:cobalamin binding"/>
    <property type="evidence" value="ECO:0007669"/>
    <property type="project" value="InterPro"/>
</dbReference>
<comment type="subcellular location">
    <subcellularLocation>
        <location evidence="5">Periplasm</location>
    </subcellularLocation>
</comment>
<feature type="signal peptide" evidence="5">
    <location>
        <begin position="1"/>
        <end position="18"/>
    </location>
</feature>
<dbReference type="GO" id="GO:0042597">
    <property type="term" value="C:periplasmic space"/>
    <property type="evidence" value="ECO:0007669"/>
    <property type="project" value="UniProtKB-SubCell"/>
</dbReference>
<sequence precursor="true">MKNLCFALPLIFSAVSFANEPVQRVISLAPHATEIAYAAGLGDKLIAVSEMSDYPEQAKDLEKVSNYQGIKLERIIALQPDLVIAWPAGNPAKELDKLKQFGIPIYYSTTGTLEDIAKNIEQLSRYSEKPEVGRKAAEDFRAQLEALKEKYNTEDKVSYFYQLSEKPIITVAGKNWPSEVFTFCGGKNIFAKGSAPYPQVSIEQVITRQPEVLFTSRHAMSNDGMWAEWKSDIPALKNGHVWSLNSDWINRPTPRTLNAITEVCEHFESVRQKR</sequence>
<dbReference type="RefSeq" id="WP_009702212.1">
    <property type="nucleotide sequence ID" value="NZ_CP118582.1"/>
</dbReference>
<reference evidence="7 8" key="1">
    <citation type="submission" date="2012-10" db="EMBL/GenBank/DDBJ databases">
        <title>Genome sequence of Vibrio Cholerae HENC-02.</title>
        <authorList>
            <person name="Eppinger M."/>
            <person name="Hasan N.A."/>
            <person name="Sengamalay N."/>
            <person name="Hine E."/>
            <person name="Su Q."/>
            <person name="Daugherty S.C."/>
            <person name="Young S."/>
            <person name="Sadzewicz L."/>
            <person name="Tallon L."/>
            <person name="Cebula T.A."/>
            <person name="Ravel J."/>
            <person name="Colwell R.R."/>
        </authorList>
    </citation>
    <scope>NUCLEOTIDE SEQUENCE [LARGE SCALE GENOMIC DNA]</scope>
    <source>
        <strain evidence="7 8">HENC-02</strain>
    </source>
</reference>
<name>A0A454CU85_VIBHA</name>
<comment type="similarity">
    <text evidence="5">Belongs to the BtuF family.</text>
</comment>
<keyword evidence="2 5" id="KW-0732">Signal</keyword>
<dbReference type="EMBL" id="AJSR01001851">
    <property type="protein sequence ID" value="EKM29968.1"/>
    <property type="molecule type" value="Genomic_DNA"/>
</dbReference>
<keyword evidence="4" id="KW-1015">Disulfide bond</keyword>